<comment type="similarity">
    <text evidence="6">Belongs to the glycosyl hydrolase 24 family.</text>
</comment>
<dbReference type="Pfam" id="PF00959">
    <property type="entry name" value="Phage_lysozyme"/>
    <property type="match status" value="1"/>
</dbReference>
<dbReference type="AlphaFoldDB" id="A0A096BBC6"/>
<dbReference type="GO" id="GO:0031640">
    <property type="term" value="P:killing of cells of another organism"/>
    <property type="evidence" value="ECO:0007669"/>
    <property type="project" value="UniProtKB-KW"/>
</dbReference>
<keyword evidence="3 6" id="KW-0081">Bacteriolytic enzyme</keyword>
<dbReference type="EMBL" id="JRNI01000024">
    <property type="protein sequence ID" value="KGF30479.1"/>
    <property type="molecule type" value="Genomic_DNA"/>
</dbReference>
<evidence type="ECO:0000256" key="2">
    <source>
        <dbReference type="ARBA" id="ARBA00022529"/>
    </source>
</evidence>
<dbReference type="CDD" id="cd16901">
    <property type="entry name" value="lyz_P1"/>
    <property type="match status" value="1"/>
</dbReference>
<dbReference type="GO" id="GO:0016998">
    <property type="term" value="P:cell wall macromolecule catabolic process"/>
    <property type="evidence" value="ECO:0007669"/>
    <property type="project" value="InterPro"/>
</dbReference>
<keyword evidence="8" id="KW-1185">Reference proteome</keyword>
<accession>A0A096BBC6</accession>
<evidence type="ECO:0000256" key="6">
    <source>
        <dbReference type="RuleBase" id="RU003788"/>
    </source>
</evidence>
<dbReference type="InterPro" id="IPR034690">
    <property type="entry name" value="Endolysin_T4_type"/>
</dbReference>
<dbReference type="InterPro" id="IPR002196">
    <property type="entry name" value="Glyco_hydro_24"/>
</dbReference>
<evidence type="ECO:0000256" key="3">
    <source>
        <dbReference type="ARBA" id="ARBA00022638"/>
    </source>
</evidence>
<dbReference type="SUPFAM" id="SSF53955">
    <property type="entry name" value="Lysozyme-like"/>
    <property type="match status" value="1"/>
</dbReference>
<dbReference type="GO" id="GO:0009253">
    <property type="term" value="P:peptidoglycan catabolic process"/>
    <property type="evidence" value="ECO:0007669"/>
    <property type="project" value="InterPro"/>
</dbReference>
<dbReference type="GO" id="GO:0003796">
    <property type="term" value="F:lysozyme activity"/>
    <property type="evidence" value="ECO:0007669"/>
    <property type="project" value="UniProtKB-EC"/>
</dbReference>
<dbReference type="InterPro" id="IPR023347">
    <property type="entry name" value="Lysozyme_dom_sf"/>
</dbReference>
<comment type="catalytic activity">
    <reaction evidence="1 6">
        <text>Hydrolysis of (1-&gt;4)-beta-linkages between N-acetylmuramic acid and N-acetyl-D-glucosamine residues in a peptidoglycan and between N-acetyl-D-glucosamine residues in chitodextrins.</text>
        <dbReference type="EC" id="3.2.1.17"/>
    </reaction>
</comment>
<dbReference type="InterPro" id="IPR023346">
    <property type="entry name" value="Lysozyme-like_dom_sf"/>
</dbReference>
<keyword evidence="5 6" id="KW-0326">Glycosidase</keyword>
<dbReference type="EC" id="3.2.1.17" evidence="6"/>
<evidence type="ECO:0000313" key="7">
    <source>
        <dbReference type="EMBL" id="KGF30479.1"/>
    </source>
</evidence>
<name>A0A096BBC6_9BURK</name>
<sequence length="153" mass="16859">MKRSTIATLAASASVLVGIAGYEGYRDRAYTPVKGDVPTIGFGTTSGVKLGDRIEPVTALKRLHSDMQKFEGAIKQCVKVPLYQHEYDAYLSLSYNIGSNAFCGSTLVKKLNAGDYQGACEQILRWDKFQGRTLRGLTIRRRAEYQQCLGLGE</sequence>
<dbReference type="PANTHER" id="PTHR38107">
    <property type="match status" value="1"/>
</dbReference>
<gene>
    <name evidence="7" type="ORF">HMPREF2130_06580</name>
</gene>
<dbReference type="RefSeq" id="WP_036559289.1">
    <property type="nucleotide sequence ID" value="NZ_JRNI01000024.1"/>
</dbReference>
<protein>
    <recommendedName>
        <fullName evidence="6">Lysozyme</fullName>
        <ecNumber evidence="6">3.2.1.17</ecNumber>
    </recommendedName>
</protein>
<evidence type="ECO:0000313" key="8">
    <source>
        <dbReference type="Proteomes" id="UP000029629"/>
    </source>
</evidence>
<comment type="caution">
    <text evidence="7">The sequence shown here is derived from an EMBL/GenBank/DDBJ whole genome shotgun (WGS) entry which is preliminary data.</text>
</comment>
<dbReference type="Proteomes" id="UP000029629">
    <property type="component" value="Unassembled WGS sequence"/>
</dbReference>
<proteinExistence type="inferred from homology"/>
<reference evidence="7 8" key="1">
    <citation type="submission" date="2014-07" db="EMBL/GenBank/DDBJ databases">
        <authorList>
            <person name="McCorrison J."/>
            <person name="Sanka R."/>
            <person name="Torralba M."/>
            <person name="Gillis M."/>
            <person name="Haft D.H."/>
            <person name="Methe B."/>
            <person name="Sutton G."/>
            <person name="Nelson K.E."/>
        </authorList>
    </citation>
    <scope>NUCLEOTIDE SEQUENCE [LARGE SCALE GENOMIC DNA]</scope>
    <source>
        <strain evidence="7 8">DNF00040</strain>
    </source>
</reference>
<dbReference type="GO" id="GO:0042742">
    <property type="term" value="P:defense response to bacterium"/>
    <property type="evidence" value="ECO:0007669"/>
    <property type="project" value="UniProtKB-KW"/>
</dbReference>
<dbReference type="HAMAP" id="MF_04110">
    <property type="entry name" value="ENDOLYSIN_T4"/>
    <property type="match status" value="1"/>
</dbReference>
<dbReference type="PANTHER" id="PTHR38107:SF3">
    <property type="entry name" value="LYSOZYME RRRD-RELATED"/>
    <property type="match status" value="1"/>
</dbReference>
<evidence type="ECO:0000256" key="4">
    <source>
        <dbReference type="ARBA" id="ARBA00022801"/>
    </source>
</evidence>
<evidence type="ECO:0000256" key="5">
    <source>
        <dbReference type="ARBA" id="ARBA00023295"/>
    </source>
</evidence>
<keyword evidence="4 6" id="KW-0378">Hydrolase</keyword>
<dbReference type="Gene3D" id="1.10.530.40">
    <property type="match status" value="1"/>
</dbReference>
<keyword evidence="2 6" id="KW-0929">Antimicrobial</keyword>
<organism evidence="7 8">
    <name type="scientific">Oligella urethralis DNF00040</name>
    <dbReference type="NCBI Taxonomy" id="1401065"/>
    <lineage>
        <taxon>Bacteria</taxon>
        <taxon>Pseudomonadati</taxon>
        <taxon>Pseudomonadota</taxon>
        <taxon>Betaproteobacteria</taxon>
        <taxon>Burkholderiales</taxon>
        <taxon>Alcaligenaceae</taxon>
        <taxon>Oligella</taxon>
    </lineage>
</organism>
<dbReference type="eggNOG" id="COG3772">
    <property type="taxonomic scope" value="Bacteria"/>
</dbReference>
<evidence type="ECO:0000256" key="1">
    <source>
        <dbReference type="ARBA" id="ARBA00000632"/>
    </source>
</evidence>
<dbReference type="InterPro" id="IPR051018">
    <property type="entry name" value="Bacteriophage_GH24"/>
</dbReference>
<dbReference type="OrthoDB" id="8141296at2"/>